<keyword evidence="10" id="KW-0999">Mitochondrion inner membrane</keyword>
<evidence type="ECO:0000256" key="8">
    <source>
        <dbReference type="ARBA" id="ARBA00023157"/>
    </source>
</evidence>
<evidence type="ECO:0000313" key="13">
    <source>
        <dbReference type="EMBL" id="KAK4526364.1"/>
    </source>
</evidence>
<evidence type="ECO:0000256" key="4">
    <source>
        <dbReference type="ARBA" id="ARBA00022833"/>
    </source>
</evidence>
<dbReference type="GO" id="GO:0045039">
    <property type="term" value="P:protein insertion into mitochondrial inner membrane"/>
    <property type="evidence" value="ECO:0007669"/>
    <property type="project" value="UniProtKB-ARBA"/>
</dbReference>
<accession>A0AAV9IGC9</accession>
<evidence type="ECO:0000256" key="11">
    <source>
        <dbReference type="SAM" id="MobiDB-lite"/>
    </source>
</evidence>
<dbReference type="SUPFAM" id="SSF144122">
    <property type="entry name" value="Tim10-like"/>
    <property type="match status" value="1"/>
</dbReference>
<keyword evidence="3" id="KW-0479">Metal-binding</keyword>
<evidence type="ECO:0000256" key="10">
    <source>
        <dbReference type="RuleBase" id="RU367043"/>
    </source>
</evidence>
<dbReference type="InterPro" id="IPR035427">
    <property type="entry name" value="Tim10-like_dom_sf"/>
</dbReference>
<keyword evidence="14" id="KW-1185">Reference proteome</keyword>
<evidence type="ECO:0000256" key="2">
    <source>
        <dbReference type="ARBA" id="ARBA00022448"/>
    </source>
</evidence>
<dbReference type="FunFam" id="1.10.287.810:FF:000001">
    <property type="entry name" value="mitochondrial import inner membrane translocase subunit TIM13"/>
    <property type="match status" value="1"/>
</dbReference>
<dbReference type="GO" id="GO:0015031">
    <property type="term" value="P:protein transport"/>
    <property type="evidence" value="ECO:0007669"/>
    <property type="project" value="UniProtKB-KW"/>
</dbReference>
<feature type="region of interest" description="Disordered" evidence="11">
    <location>
        <begin position="1"/>
        <end position="21"/>
    </location>
</feature>
<dbReference type="Proteomes" id="UP001300502">
    <property type="component" value="Unassembled WGS sequence"/>
</dbReference>
<evidence type="ECO:0000256" key="7">
    <source>
        <dbReference type="ARBA" id="ARBA00023128"/>
    </source>
</evidence>
<keyword evidence="5 10" id="KW-0653">Protein transport</keyword>
<dbReference type="GO" id="GO:0005743">
    <property type="term" value="C:mitochondrial inner membrane"/>
    <property type="evidence" value="ECO:0007669"/>
    <property type="project" value="UniProtKB-SubCell"/>
</dbReference>
<comment type="subcellular location">
    <subcellularLocation>
        <location evidence="10">Mitochondrion inner membrane</location>
        <topology evidence="10">Peripheral membrane protein</topology>
        <orientation evidence="10">Intermembrane side</orientation>
    </subcellularLocation>
</comment>
<feature type="domain" description="Tim10-like" evidence="12">
    <location>
        <begin position="26"/>
        <end position="85"/>
    </location>
</feature>
<keyword evidence="4" id="KW-0862">Zinc</keyword>
<comment type="subunit">
    <text evidence="10">Heterohexamer.</text>
</comment>
<keyword evidence="8 10" id="KW-1015">Disulfide bond</keyword>
<gene>
    <name evidence="13" type="ORF">GAYE_SCF23G4278</name>
</gene>
<reference evidence="13 14" key="1">
    <citation type="submission" date="2022-07" db="EMBL/GenBank/DDBJ databases">
        <title>Genome-wide signatures of adaptation to extreme environments.</title>
        <authorList>
            <person name="Cho C.H."/>
            <person name="Yoon H.S."/>
        </authorList>
    </citation>
    <scope>NUCLEOTIDE SEQUENCE [LARGE SCALE GENOMIC DNA]</scope>
    <source>
        <strain evidence="13 14">108.79 E11</strain>
    </source>
</reference>
<evidence type="ECO:0000256" key="9">
    <source>
        <dbReference type="ARBA" id="ARBA00023186"/>
    </source>
</evidence>
<name>A0AAV9IGC9_9RHOD</name>
<evidence type="ECO:0000256" key="3">
    <source>
        <dbReference type="ARBA" id="ARBA00022723"/>
    </source>
</evidence>
<dbReference type="Gene3D" id="1.10.287.810">
    <property type="entry name" value="Mitochondrial import inner membrane translocase subunit tim13 like domains"/>
    <property type="match status" value="1"/>
</dbReference>
<dbReference type="InterPro" id="IPR004217">
    <property type="entry name" value="Tim10-like"/>
</dbReference>
<evidence type="ECO:0000259" key="12">
    <source>
        <dbReference type="Pfam" id="PF02953"/>
    </source>
</evidence>
<proteinExistence type="inferred from homology"/>
<comment type="similarity">
    <text evidence="1 10">Belongs to the small Tim family.</text>
</comment>
<dbReference type="EMBL" id="JANCYU010000039">
    <property type="protein sequence ID" value="KAK4526364.1"/>
    <property type="molecule type" value="Genomic_DNA"/>
</dbReference>
<organism evidence="13 14">
    <name type="scientific">Galdieria yellowstonensis</name>
    <dbReference type="NCBI Taxonomy" id="3028027"/>
    <lineage>
        <taxon>Eukaryota</taxon>
        <taxon>Rhodophyta</taxon>
        <taxon>Bangiophyceae</taxon>
        <taxon>Galdieriales</taxon>
        <taxon>Galdieriaceae</taxon>
        <taxon>Galdieria</taxon>
    </lineage>
</organism>
<evidence type="ECO:0000256" key="6">
    <source>
        <dbReference type="ARBA" id="ARBA00023010"/>
    </source>
</evidence>
<keyword evidence="9 10" id="KW-0143">Chaperone</keyword>
<protein>
    <recommendedName>
        <fullName evidence="10">Mitochondrial import inner membrane translocase subunit</fullName>
    </recommendedName>
</protein>
<keyword evidence="2 10" id="KW-0813">Transport</keyword>
<evidence type="ECO:0000256" key="1">
    <source>
        <dbReference type="ARBA" id="ARBA00006720"/>
    </source>
</evidence>
<dbReference type="Pfam" id="PF02953">
    <property type="entry name" value="zf-Tim10_DDP"/>
    <property type="match status" value="1"/>
</dbReference>
<evidence type="ECO:0000313" key="14">
    <source>
        <dbReference type="Proteomes" id="UP001300502"/>
    </source>
</evidence>
<dbReference type="AlphaFoldDB" id="A0AAV9IGC9"/>
<keyword evidence="7 10" id="KW-0496">Mitochondrion</keyword>
<keyword evidence="10" id="KW-0472">Membrane</keyword>
<comment type="domain">
    <text evidence="10">The twin CX3C motif contains 4 conserved Cys residues that form 2 disulfide bonds in the mitochondrial intermembrane space.</text>
</comment>
<evidence type="ECO:0000256" key="5">
    <source>
        <dbReference type="ARBA" id="ARBA00022927"/>
    </source>
</evidence>
<keyword evidence="6 10" id="KW-0811">Translocation</keyword>
<comment type="caution">
    <text evidence="13">The sequence shown here is derived from an EMBL/GenBank/DDBJ whole genome shotgun (WGS) entry which is preliminary data.</text>
</comment>
<comment type="function">
    <text evidence="10">Mitochondrial intermembrane chaperone that participates in the import and insertion of some multi-pass transmembrane proteins into the mitochondrial inner membrane. Also required for the transfer of beta-barrel precursors from the TOM complex to the sorting and assembly machinery (SAM complex) of the outer membrane. Acts as a chaperone-like protein that protects the hydrophobic precursors from aggregation and guide them through the mitochondrial intermembrane space.</text>
</comment>
<dbReference type="GO" id="GO:0046872">
    <property type="term" value="F:metal ion binding"/>
    <property type="evidence" value="ECO:0007669"/>
    <property type="project" value="UniProtKB-KW"/>
</dbReference>
<dbReference type="GO" id="GO:0042719">
    <property type="term" value="C:mitochondrial intermembrane space chaperone complex"/>
    <property type="evidence" value="ECO:0007669"/>
    <property type="project" value="UniProtKB-ARBA"/>
</dbReference>
<sequence>MDLDKETIERISKLSPEERNQVEERVKNEMLRQVFQELVQTISEKCFLKCITKPGSSLTSGEQTCLAKCMDRYLDAMGIVSKTLIERSSRNSN</sequence>